<protein>
    <submittedName>
        <fullName evidence="1">Helix-turn-helix domain-containing protein</fullName>
    </submittedName>
</protein>
<comment type="caution">
    <text evidence="1">The sequence shown here is derived from an EMBL/GenBank/DDBJ whole genome shotgun (WGS) entry which is preliminary data.</text>
</comment>
<accession>A0ACD2EIF0</accession>
<organism evidence="1 2">
    <name type="scientific">Mycolicibacter terrae</name>
    <dbReference type="NCBI Taxonomy" id="1788"/>
    <lineage>
        <taxon>Bacteria</taxon>
        <taxon>Bacillati</taxon>
        <taxon>Actinomycetota</taxon>
        <taxon>Actinomycetes</taxon>
        <taxon>Mycobacteriales</taxon>
        <taxon>Mycobacteriaceae</taxon>
        <taxon>Mycolicibacter</taxon>
    </lineage>
</organism>
<name>A0ACD2EIF0_9MYCO</name>
<dbReference type="EMBL" id="RRZR01000058">
    <property type="protein sequence ID" value="RRR41156.1"/>
    <property type="molecule type" value="Genomic_DNA"/>
</dbReference>
<proteinExistence type="predicted"/>
<reference evidence="1" key="1">
    <citation type="submission" date="2018-11" db="EMBL/GenBank/DDBJ databases">
        <authorList>
            <person name="Sattar A."/>
            <person name="Zunita Z."/>
            <person name="Jalila A."/>
            <person name="Saleha A.A."/>
        </authorList>
    </citation>
    <scope>NUCLEOTIDE SEQUENCE</scope>
    <source>
        <strain evidence="1">F12-74</strain>
    </source>
</reference>
<evidence type="ECO:0000313" key="2">
    <source>
        <dbReference type="Proteomes" id="UP000268891"/>
    </source>
</evidence>
<evidence type="ECO:0000313" key="1">
    <source>
        <dbReference type="EMBL" id="RRR41156.1"/>
    </source>
</evidence>
<gene>
    <name evidence="1" type="ORF">EHH44_19270</name>
</gene>
<dbReference type="Proteomes" id="UP000268891">
    <property type="component" value="Unassembled WGS sequence"/>
</dbReference>
<keyword evidence="2" id="KW-1185">Reference proteome</keyword>
<sequence length="314" mass="33731">MAEFSKLTWLKSVAGADLTDGEYRVLIAIFNHTDESGRRCYAKQSTLAAETRKSDRQIRRIIPELVRKGWLKEVRKGAGRAGMSSEFDLSTPEYRTPMSGISDPAPGEIPDIHDRYSEGIPDISGMNTGHLGHKYRTPVTGIPDTHVRPSDPYQIRPSEPDQIRGPVAPSDPLTEASIATGDDRQRGPVTEVSSDLGASAGRYTGAQEAPGDRPESETESVSSSVLAVAEGNPEEGSRGDQPEFSGPSEEDLAVAVEATENVSRFSAEPKSSPAEAWGIKPVQTLPRAHLGPDPFAVAEPQSTDPFAPNFVPAS</sequence>